<dbReference type="EMBL" id="FZQP02000337">
    <property type="protein sequence ID" value="VVC88497.1"/>
    <property type="molecule type" value="Genomic_DNA"/>
</dbReference>
<evidence type="ECO:0000256" key="1">
    <source>
        <dbReference type="SAM" id="MobiDB-lite"/>
    </source>
</evidence>
<dbReference type="Proteomes" id="UP000324832">
    <property type="component" value="Unassembled WGS sequence"/>
</dbReference>
<name>A0A5E4PTA7_9NEOP</name>
<feature type="compositionally biased region" description="Low complexity" evidence="1">
    <location>
        <begin position="87"/>
        <end position="97"/>
    </location>
</feature>
<proteinExistence type="predicted"/>
<reference evidence="2 3" key="1">
    <citation type="submission" date="2017-07" db="EMBL/GenBank/DDBJ databases">
        <authorList>
            <person name="Talla V."/>
            <person name="Backstrom N."/>
        </authorList>
    </citation>
    <scope>NUCLEOTIDE SEQUENCE [LARGE SCALE GENOMIC DNA]</scope>
</reference>
<evidence type="ECO:0000313" key="2">
    <source>
        <dbReference type="EMBL" id="VVC88497.1"/>
    </source>
</evidence>
<accession>A0A5E4PTA7</accession>
<feature type="region of interest" description="Disordered" evidence="1">
    <location>
        <begin position="78"/>
        <end position="99"/>
    </location>
</feature>
<evidence type="ECO:0000313" key="3">
    <source>
        <dbReference type="Proteomes" id="UP000324832"/>
    </source>
</evidence>
<sequence>MASSLESTYKKIKDTSQEFGKNIYDHISIEKTASPTVKNILNDNDLRQYEQLVIMKKYPYLDMKELEMKLSPSNKNVRHNIHLHQGPNNENEPSLNEPNEDSINVEVVNRGLSGVAIPTKLAFNLEQKRVNLTNLHDISSENLILSLKNDINEYIRHKNVNSRIIGNQKVLHHYYK</sequence>
<keyword evidence="3" id="KW-1185">Reference proteome</keyword>
<gene>
    <name evidence="2" type="ORF">LSINAPIS_LOCUS1852</name>
</gene>
<protein>
    <submittedName>
        <fullName evidence="2">Uncharacterized protein</fullName>
    </submittedName>
</protein>
<organism evidence="2 3">
    <name type="scientific">Leptidea sinapis</name>
    <dbReference type="NCBI Taxonomy" id="189913"/>
    <lineage>
        <taxon>Eukaryota</taxon>
        <taxon>Metazoa</taxon>
        <taxon>Ecdysozoa</taxon>
        <taxon>Arthropoda</taxon>
        <taxon>Hexapoda</taxon>
        <taxon>Insecta</taxon>
        <taxon>Pterygota</taxon>
        <taxon>Neoptera</taxon>
        <taxon>Endopterygota</taxon>
        <taxon>Lepidoptera</taxon>
        <taxon>Glossata</taxon>
        <taxon>Ditrysia</taxon>
        <taxon>Papilionoidea</taxon>
        <taxon>Pieridae</taxon>
        <taxon>Dismorphiinae</taxon>
        <taxon>Leptidea</taxon>
    </lineage>
</organism>
<dbReference type="AlphaFoldDB" id="A0A5E4PTA7"/>